<comment type="caution">
    <text evidence="2">The sequence shown here is derived from an EMBL/GenBank/DDBJ whole genome shotgun (WGS) entry which is preliminary data.</text>
</comment>
<gene>
    <name evidence="2" type="ORF">L249_0219</name>
</gene>
<dbReference type="AlphaFoldDB" id="A0A367LD73"/>
<name>A0A367LD73_9HYPO</name>
<dbReference type="EMBL" id="LKCN02000007">
    <property type="protein sequence ID" value="RCI12366.1"/>
    <property type="molecule type" value="Genomic_DNA"/>
</dbReference>
<proteinExistence type="predicted"/>
<protein>
    <submittedName>
        <fullName evidence="2">Uncharacterized protein</fullName>
    </submittedName>
</protein>
<sequence length="97" mass="10476">MPRSSMPAYILIHLDRSPSPLLIGTMSSWASFDGIARMLSTRGSMQATSGSGPWPILPTPTYLTLPPTVRSTTIPTMDSTNPGSWFLPRLPGSKTTQ</sequence>
<evidence type="ECO:0000256" key="1">
    <source>
        <dbReference type="SAM" id="MobiDB-lite"/>
    </source>
</evidence>
<reference evidence="2 3" key="1">
    <citation type="journal article" date="2015" name="BMC Genomics">
        <title>Insights from the genome of Ophiocordyceps polyrhachis-furcata to pathogenicity and host specificity in insect fungi.</title>
        <authorList>
            <person name="Wichadakul D."/>
            <person name="Kobmoo N."/>
            <person name="Ingsriswang S."/>
            <person name="Tangphatsornruang S."/>
            <person name="Chantasingh D."/>
            <person name="Luangsa-ard J.J."/>
            <person name="Eurwilaichitr L."/>
        </authorList>
    </citation>
    <scope>NUCLEOTIDE SEQUENCE [LARGE SCALE GENOMIC DNA]</scope>
    <source>
        <strain evidence="2 3">BCC 54312</strain>
    </source>
</reference>
<organism evidence="2 3">
    <name type="scientific">Ophiocordyceps polyrhachis-furcata BCC 54312</name>
    <dbReference type="NCBI Taxonomy" id="1330021"/>
    <lineage>
        <taxon>Eukaryota</taxon>
        <taxon>Fungi</taxon>
        <taxon>Dikarya</taxon>
        <taxon>Ascomycota</taxon>
        <taxon>Pezizomycotina</taxon>
        <taxon>Sordariomycetes</taxon>
        <taxon>Hypocreomycetidae</taxon>
        <taxon>Hypocreales</taxon>
        <taxon>Ophiocordycipitaceae</taxon>
        <taxon>Ophiocordyceps</taxon>
    </lineage>
</organism>
<evidence type="ECO:0000313" key="2">
    <source>
        <dbReference type="EMBL" id="RCI12366.1"/>
    </source>
</evidence>
<accession>A0A367LD73</accession>
<keyword evidence="3" id="KW-1185">Reference proteome</keyword>
<dbReference type="Proteomes" id="UP000253664">
    <property type="component" value="Unassembled WGS sequence"/>
</dbReference>
<evidence type="ECO:0000313" key="3">
    <source>
        <dbReference type="Proteomes" id="UP000253664"/>
    </source>
</evidence>
<feature type="region of interest" description="Disordered" evidence="1">
    <location>
        <begin position="73"/>
        <end position="97"/>
    </location>
</feature>
<feature type="compositionally biased region" description="Polar residues" evidence="1">
    <location>
        <begin position="73"/>
        <end position="83"/>
    </location>
</feature>